<sequence>MTTQRHAAGAPATISTGSTNPDEEETVNLCGAPSAAEETTNSSSVAATVDEATDENATGDESIDLSDDAASDYEFYVYDDSDDEARDITELFNDAPPGVPIALVEHKANVIHALVQGPVCTPYQCGFFHFVIHFPAEYPIKPPCVRLMNTDGGRVRFNLNLQECGKGYYDKYEEVVQSNVDCTGTVCTIRSPARGYV</sequence>
<comment type="caution">
    <text evidence="1">The sequence shown here is derived from an EMBL/GenBank/DDBJ whole genome shotgun (WGS) entry which is preliminary data.</text>
</comment>
<proteinExistence type="predicted"/>
<reference evidence="1" key="1">
    <citation type="submission" date="2020-05" db="EMBL/GenBank/DDBJ databases">
        <title>Large-scale comparative analyses of tick genomes elucidate their genetic diversity and vector capacities.</title>
        <authorList>
            <person name="Jia N."/>
            <person name="Wang J."/>
            <person name="Shi W."/>
            <person name="Du L."/>
            <person name="Sun Y."/>
            <person name="Zhan W."/>
            <person name="Jiang J."/>
            <person name="Wang Q."/>
            <person name="Zhang B."/>
            <person name="Ji P."/>
            <person name="Sakyi L.B."/>
            <person name="Cui X."/>
            <person name="Yuan T."/>
            <person name="Jiang B."/>
            <person name="Yang W."/>
            <person name="Lam T.T.-Y."/>
            <person name="Chang Q."/>
            <person name="Ding S."/>
            <person name="Wang X."/>
            <person name="Zhu J."/>
            <person name="Ruan X."/>
            <person name="Zhao L."/>
            <person name="Wei J."/>
            <person name="Que T."/>
            <person name="Du C."/>
            <person name="Cheng J."/>
            <person name="Dai P."/>
            <person name="Han X."/>
            <person name="Huang E."/>
            <person name="Gao Y."/>
            <person name="Liu J."/>
            <person name="Shao H."/>
            <person name="Ye R."/>
            <person name="Li L."/>
            <person name="Wei W."/>
            <person name="Wang X."/>
            <person name="Wang C."/>
            <person name="Yang T."/>
            <person name="Huo Q."/>
            <person name="Li W."/>
            <person name="Guo W."/>
            <person name="Chen H."/>
            <person name="Zhou L."/>
            <person name="Ni X."/>
            <person name="Tian J."/>
            <person name="Zhou Y."/>
            <person name="Sheng Y."/>
            <person name="Liu T."/>
            <person name="Pan Y."/>
            <person name="Xia L."/>
            <person name="Li J."/>
            <person name="Zhao F."/>
            <person name="Cao W."/>
        </authorList>
    </citation>
    <scope>NUCLEOTIDE SEQUENCE</scope>
    <source>
        <strain evidence="1">Hyas-2018</strain>
    </source>
</reference>
<accession>A0ACB7TDS8</accession>
<dbReference type="Proteomes" id="UP000821845">
    <property type="component" value="Chromosome 1"/>
</dbReference>
<protein>
    <submittedName>
        <fullName evidence="1">Uncharacterized protein</fullName>
    </submittedName>
</protein>
<gene>
    <name evidence="1" type="ORF">HPB50_007145</name>
</gene>
<organism evidence="1 2">
    <name type="scientific">Hyalomma asiaticum</name>
    <name type="common">Tick</name>
    <dbReference type="NCBI Taxonomy" id="266040"/>
    <lineage>
        <taxon>Eukaryota</taxon>
        <taxon>Metazoa</taxon>
        <taxon>Ecdysozoa</taxon>
        <taxon>Arthropoda</taxon>
        <taxon>Chelicerata</taxon>
        <taxon>Arachnida</taxon>
        <taxon>Acari</taxon>
        <taxon>Parasitiformes</taxon>
        <taxon>Ixodida</taxon>
        <taxon>Ixodoidea</taxon>
        <taxon>Ixodidae</taxon>
        <taxon>Hyalomminae</taxon>
        <taxon>Hyalomma</taxon>
    </lineage>
</organism>
<keyword evidence="2" id="KW-1185">Reference proteome</keyword>
<evidence type="ECO:0000313" key="1">
    <source>
        <dbReference type="EMBL" id="KAH6945085.1"/>
    </source>
</evidence>
<name>A0ACB7TDS8_HYAAI</name>
<evidence type="ECO:0000313" key="2">
    <source>
        <dbReference type="Proteomes" id="UP000821845"/>
    </source>
</evidence>
<dbReference type="EMBL" id="CM023481">
    <property type="protein sequence ID" value="KAH6945085.1"/>
    <property type="molecule type" value="Genomic_DNA"/>
</dbReference>